<feature type="domain" description="Phosphodiester glycosidase" evidence="1">
    <location>
        <begin position="491"/>
        <end position="635"/>
    </location>
</feature>
<proteinExistence type="predicted"/>
<dbReference type="PANTHER" id="PTHR40446:SF2">
    <property type="entry name" value="N-ACETYLGLUCOSAMINE-1-PHOSPHODIESTER ALPHA-N-ACETYLGLUCOSAMINIDASE"/>
    <property type="match status" value="1"/>
</dbReference>
<dbReference type="PATRIC" id="fig|1348334.3.peg.4223"/>
<reference evidence="2 3" key="1">
    <citation type="journal article" date="2013" name="Front. Microbiol.">
        <title>Comparative genomic analyses of the cyanobacterium, Lyngbya aestuarii BL J, a powerful hydrogen producer.</title>
        <authorList>
            <person name="Kothari A."/>
            <person name="Vaughn M."/>
            <person name="Garcia-Pichel F."/>
        </authorList>
    </citation>
    <scope>NUCLEOTIDE SEQUENCE [LARGE SCALE GENOMIC DNA]</scope>
    <source>
        <strain evidence="2 3">BL J</strain>
    </source>
</reference>
<sequence>MFPSFGRLTQYIAICTALSVLFSVENSSSRASQSPLKIIRQGSLIELNNQEADLAWVQWQSTEAEPLRVGIRDLGLMRLLGLDLLDTDDSTQQPVEWFSSTNSSPLTLFAFHHSPNRYLDVTAIAQKGQWDLSIVGTRLKIVTPPATIKAIQQRPLSPPADLPISPELLRAYRILQIELDQRVLWEHPQIAPQPATITPKPLPDDPNSPSIPALIPWTIRLAAQLDPAAIAPFSSLWDNPLGGLEQESDRHQTTLKFNVPVGWRPVVSTLSHPNRLNIEIRPDFLGERNILWMPGLRWRQQYIEIPNSQPTASSLPNQHFPVFWLEIDLTQPQLSLDPILSRNTSRVGLAPLLKTAARSQALAAINGGFFNRNTLFPLGAIRRQGRWLSSPILNRGAIGWTDQGEIDLDRLTRFETLITATGDRFPIQHLNSGYVEAGISRYTSDWASTYVPVLDREWAMITRNHRIIEHLFRERPVKLPVPISGDDSLLVVRNNTEKVTQLPVGTEVKIESQTEPPIWETYPQILAAGPLLLKSGEIVLDAPSERFSEAFSTQQAIRSAVGRTPDNKLLLVAVHNRPLGSGPNLTELAQILQKLGAVEALNLDGGSSTSLYLGGELIDRPPQTAAPIHNGLGVFGPPEI</sequence>
<accession>U7QEG8</accession>
<name>U7QEG8_9CYAN</name>
<dbReference type="Proteomes" id="UP000017127">
    <property type="component" value="Unassembled WGS sequence"/>
</dbReference>
<organism evidence="2 3">
    <name type="scientific">Lyngbya aestuarii BL J</name>
    <dbReference type="NCBI Taxonomy" id="1348334"/>
    <lineage>
        <taxon>Bacteria</taxon>
        <taxon>Bacillati</taxon>
        <taxon>Cyanobacteriota</taxon>
        <taxon>Cyanophyceae</taxon>
        <taxon>Oscillatoriophycideae</taxon>
        <taxon>Oscillatoriales</taxon>
        <taxon>Microcoleaceae</taxon>
        <taxon>Lyngbya</taxon>
    </lineage>
</organism>
<dbReference type="PANTHER" id="PTHR40446">
    <property type="entry name" value="N-ACETYLGLUCOSAMINE-1-PHOSPHODIESTER ALPHA-N-ACETYLGLUCOSAMINIDASE"/>
    <property type="match status" value="1"/>
</dbReference>
<evidence type="ECO:0000259" key="1">
    <source>
        <dbReference type="Pfam" id="PF09992"/>
    </source>
</evidence>
<dbReference type="Pfam" id="PF09992">
    <property type="entry name" value="NAGPA"/>
    <property type="match status" value="1"/>
</dbReference>
<protein>
    <recommendedName>
        <fullName evidence="1">Phosphodiester glycosidase domain-containing protein</fullName>
    </recommendedName>
</protein>
<dbReference type="RefSeq" id="WP_023068058.1">
    <property type="nucleotide sequence ID" value="NZ_AUZM01000051.1"/>
</dbReference>
<dbReference type="AlphaFoldDB" id="U7QEG8"/>
<dbReference type="OrthoDB" id="9809781at2"/>
<evidence type="ECO:0000313" key="3">
    <source>
        <dbReference type="Proteomes" id="UP000017127"/>
    </source>
</evidence>
<dbReference type="EMBL" id="AUZM01000051">
    <property type="protein sequence ID" value="ERT05662.1"/>
    <property type="molecule type" value="Genomic_DNA"/>
</dbReference>
<gene>
    <name evidence="2" type="ORF">M595_4369</name>
</gene>
<keyword evidence="3" id="KW-1185">Reference proteome</keyword>
<evidence type="ECO:0000313" key="2">
    <source>
        <dbReference type="EMBL" id="ERT05662.1"/>
    </source>
</evidence>
<dbReference type="InterPro" id="IPR018711">
    <property type="entry name" value="NAGPA"/>
</dbReference>
<comment type="caution">
    <text evidence="2">The sequence shown here is derived from an EMBL/GenBank/DDBJ whole genome shotgun (WGS) entry which is preliminary data.</text>
</comment>